<keyword evidence="4 10" id="KW-0347">Helicase</keyword>
<gene>
    <name evidence="12" type="ORF">Salmuc_04687</name>
</gene>
<sequence>MSFIENHIQRCQSVIDTKSGLAPVVKKMRAVIAQQEDDKQAAILRKISSRERKPFTEAAAAAIDRNLPARPGGTPASQLPENKSLLDFVSLVSPSIRLRARAGSGKSTGLVIKIDFLVNTLGVPPEAIQLLTFNKAAANDLSNKLEASLGDVGRRVGVNTFHSLAFHVLKTYPGTRGMVLDFTDDARANPAKLSDIESAVMENTTRQDLAAYRNRYENSAFKFLVKQPDFEDQVREFIASGVSLYRARRGTPGQRDVSPIFRHLKRVAGSFDAKLAESETFDGEAGLREAARILSSDNTIPGFTRLNGSLQFLFVDEYQDFSAAFEQLVAGVMHRNPDAVLNAVGDDWQSINAFMGADLSFFRGFRSRYEAALNLPLQTNWRCGKRIVEMGNEVMEASNKERAVAGLPHDGRVRVKTGGIKTERRKTQEWHEEARAFLEDQIAIMAKRAWDDDARAGRDPGSLVLLASKNRPFGRDLKTYARRIKAPEGVTVASCTSHASKGREWDHVIILDGIEGEYPGGHPAQLVARDMLSKADMREEGQRLLYVAVTRAKHSLAVLAPTKLHRNLYGARLLANELVDA</sequence>
<evidence type="ECO:0000256" key="7">
    <source>
        <dbReference type="ARBA" id="ARBA00034617"/>
    </source>
</evidence>
<keyword evidence="6" id="KW-0413">Isomerase</keyword>
<dbReference type="AlphaFoldDB" id="S9Q5Y8"/>
<dbReference type="EC" id="5.6.2.4" evidence="8"/>
<dbReference type="SUPFAM" id="SSF52540">
    <property type="entry name" value="P-loop containing nucleoside triphosphate hydrolases"/>
    <property type="match status" value="1"/>
</dbReference>
<dbReference type="PANTHER" id="PTHR11070:SF63">
    <property type="entry name" value="DNA HELICASE IV"/>
    <property type="match status" value="1"/>
</dbReference>
<dbReference type="Proteomes" id="UP000015347">
    <property type="component" value="Unassembled WGS sequence"/>
</dbReference>
<keyword evidence="3 10" id="KW-0378">Hydrolase</keyword>
<dbReference type="Gene3D" id="1.10.10.160">
    <property type="match status" value="1"/>
</dbReference>
<dbReference type="GO" id="GO:0043138">
    <property type="term" value="F:3'-5' DNA helicase activity"/>
    <property type="evidence" value="ECO:0007669"/>
    <property type="project" value="UniProtKB-EC"/>
</dbReference>
<comment type="catalytic activity">
    <reaction evidence="9">
        <text>ATP + H2O = ADP + phosphate + H(+)</text>
        <dbReference type="Rhea" id="RHEA:13065"/>
        <dbReference type="ChEBI" id="CHEBI:15377"/>
        <dbReference type="ChEBI" id="CHEBI:15378"/>
        <dbReference type="ChEBI" id="CHEBI:30616"/>
        <dbReference type="ChEBI" id="CHEBI:43474"/>
        <dbReference type="ChEBI" id="CHEBI:456216"/>
        <dbReference type="EC" id="5.6.2.4"/>
    </reaction>
</comment>
<dbReference type="eggNOG" id="COG0210">
    <property type="taxonomic scope" value="Bacteria"/>
</dbReference>
<dbReference type="InterPro" id="IPR014016">
    <property type="entry name" value="UvrD-like_ATP-bd"/>
</dbReference>
<dbReference type="HOGENOM" id="CLU_581121_0_0_5"/>
<evidence type="ECO:0000259" key="11">
    <source>
        <dbReference type="PROSITE" id="PS51198"/>
    </source>
</evidence>
<protein>
    <recommendedName>
        <fullName evidence="8">DNA 3'-5' helicase</fullName>
        <ecNumber evidence="8">5.6.2.4</ecNumber>
    </recommendedName>
</protein>
<dbReference type="Gene3D" id="3.40.50.300">
    <property type="entry name" value="P-loop containing nucleotide triphosphate hydrolases"/>
    <property type="match status" value="2"/>
</dbReference>
<comment type="catalytic activity">
    <reaction evidence="7">
        <text>Couples ATP hydrolysis with the unwinding of duplex DNA by translocating in the 3'-5' direction.</text>
        <dbReference type="EC" id="5.6.2.4"/>
    </reaction>
</comment>
<evidence type="ECO:0000256" key="2">
    <source>
        <dbReference type="ARBA" id="ARBA00022741"/>
    </source>
</evidence>
<comment type="caution">
    <text evidence="12">The sequence shown here is derived from an EMBL/GenBank/DDBJ whole genome shotgun (WGS) entry which is preliminary data.</text>
</comment>
<comment type="similarity">
    <text evidence="1">Belongs to the helicase family. UvrD subfamily.</text>
</comment>
<evidence type="ECO:0000313" key="13">
    <source>
        <dbReference type="Proteomes" id="UP000015347"/>
    </source>
</evidence>
<evidence type="ECO:0000256" key="5">
    <source>
        <dbReference type="ARBA" id="ARBA00022840"/>
    </source>
</evidence>
<dbReference type="GO" id="GO:0003677">
    <property type="term" value="F:DNA binding"/>
    <property type="evidence" value="ECO:0007669"/>
    <property type="project" value="UniProtKB-KW"/>
</dbReference>
<keyword evidence="13" id="KW-1185">Reference proteome</keyword>
<dbReference type="GO" id="GO:0005524">
    <property type="term" value="F:ATP binding"/>
    <property type="evidence" value="ECO:0007669"/>
    <property type="project" value="UniProtKB-UniRule"/>
</dbReference>
<evidence type="ECO:0000256" key="10">
    <source>
        <dbReference type="PROSITE-ProRule" id="PRU00560"/>
    </source>
</evidence>
<proteinExistence type="inferred from homology"/>
<dbReference type="STRING" id="1123237.Salmuc_04687"/>
<dbReference type="GO" id="GO:0000725">
    <property type="term" value="P:recombinational repair"/>
    <property type="evidence" value="ECO:0007669"/>
    <property type="project" value="TreeGrafter"/>
</dbReference>
<dbReference type="PROSITE" id="PS51198">
    <property type="entry name" value="UVRD_HELICASE_ATP_BIND"/>
    <property type="match status" value="1"/>
</dbReference>
<dbReference type="PANTHER" id="PTHR11070">
    <property type="entry name" value="UVRD / RECB / PCRA DNA HELICASE FAMILY MEMBER"/>
    <property type="match status" value="1"/>
</dbReference>
<evidence type="ECO:0000256" key="1">
    <source>
        <dbReference type="ARBA" id="ARBA00009922"/>
    </source>
</evidence>
<evidence type="ECO:0000256" key="3">
    <source>
        <dbReference type="ARBA" id="ARBA00022801"/>
    </source>
</evidence>
<keyword evidence="2 10" id="KW-0547">Nucleotide-binding</keyword>
<dbReference type="Pfam" id="PF13361">
    <property type="entry name" value="UvrD_C"/>
    <property type="match status" value="1"/>
</dbReference>
<reference evidence="13" key="1">
    <citation type="journal article" date="2014" name="Stand. Genomic Sci.">
        <title>Genome sequence of the exopolysaccharide-producing Salipiger mucosus type strain (DSM 16094(T)), a moderately halophilic member of the Roseobacter clade.</title>
        <authorList>
            <person name="Riedel T."/>
            <person name="Spring S."/>
            <person name="Fiebig A."/>
            <person name="Petersen J."/>
            <person name="Kyrpides N.C."/>
            <person name="Goker M."/>
            <person name="Klenk H.P."/>
        </authorList>
    </citation>
    <scope>NUCLEOTIDE SEQUENCE [LARGE SCALE GENOMIC DNA]</scope>
    <source>
        <strain evidence="13">DSM 16094</strain>
    </source>
</reference>
<evidence type="ECO:0000256" key="9">
    <source>
        <dbReference type="ARBA" id="ARBA00048988"/>
    </source>
</evidence>
<dbReference type="InterPro" id="IPR014017">
    <property type="entry name" value="DNA_helicase_UvrD-like_C"/>
</dbReference>
<dbReference type="Pfam" id="PF00580">
    <property type="entry name" value="UvrD-helicase"/>
    <property type="match status" value="1"/>
</dbReference>
<evidence type="ECO:0000256" key="4">
    <source>
        <dbReference type="ARBA" id="ARBA00022806"/>
    </source>
</evidence>
<feature type="domain" description="UvrD-like helicase ATP-binding" evidence="11">
    <location>
        <begin position="79"/>
        <end position="384"/>
    </location>
</feature>
<dbReference type="EMBL" id="APVH01000043">
    <property type="protein sequence ID" value="EPX76801.1"/>
    <property type="molecule type" value="Genomic_DNA"/>
</dbReference>
<evidence type="ECO:0000313" key="12">
    <source>
        <dbReference type="EMBL" id="EPX76801.1"/>
    </source>
</evidence>
<evidence type="ECO:0000256" key="8">
    <source>
        <dbReference type="ARBA" id="ARBA00034808"/>
    </source>
</evidence>
<name>S9Q5Y8_9RHOB</name>
<organism evidence="12 13">
    <name type="scientific">Salipiger mucosus DSM 16094</name>
    <dbReference type="NCBI Taxonomy" id="1123237"/>
    <lineage>
        <taxon>Bacteria</taxon>
        <taxon>Pseudomonadati</taxon>
        <taxon>Pseudomonadota</taxon>
        <taxon>Alphaproteobacteria</taxon>
        <taxon>Rhodobacterales</taxon>
        <taxon>Roseobacteraceae</taxon>
        <taxon>Salipiger</taxon>
    </lineage>
</organism>
<feature type="binding site" evidence="10">
    <location>
        <begin position="100"/>
        <end position="107"/>
    </location>
    <ligand>
        <name>ATP</name>
        <dbReference type="ChEBI" id="CHEBI:30616"/>
    </ligand>
</feature>
<dbReference type="RefSeq" id="WP_020041765.1">
    <property type="nucleotide sequence ID" value="NZ_KE557281.1"/>
</dbReference>
<accession>S9Q5Y8</accession>
<evidence type="ECO:0000256" key="6">
    <source>
        <dbReference type="ARBA" id="ARBA00023235"/>
    </source>
</evidence>
<dbReference type="InterPro" id="IPR000212">
    <property type="entry name" value="DNA_helicase_UvrD/REP"/>
</dbReference>
<dbReference type="InterPro" id="IPR027417">
    <property type="entry name" value="P-loop_NTPase"/>
</dbReference>
<dbReference type="OrthoDB" id="5298826at2"/>
<keyword evidence="5 10" id="KW-0067">ATP-binding</keyword>
<dbReference type="InterPro" id="IPR013986">
    <property type="entry name" value="DExx_box_DNA_helicase_dom_sf"/>
</dbReference>
<dbReference type="GO" id="GO:0016887">
    <property type="term" value="F:ATP hydrolysis activity"/>
    <property type="evidence" value="ECO:0007669"/>
    <property type="project" value="RHEA"/>
</dbReference>